<dbReference type="Proteomes" id="UP000198733">
    <property type="component" value="Unassembled WGS sequence"/>
</dbReference>
<evidence type="ECO:0000313" key="3">
    <source>
        <dbReference type="Proteomes" id="UP000198733"/>
    </source>
</evidence>
<evidence type="ECO:0000313" key="2">
    <source>
        <dbReference type="EMBL" id="SEP76022.1"/>
    </source>
</evidence>
<comment type="caution">
    <text evidence="2">The sequence shown here is derived from an EMBL/GenBank/DDBJ whole genome shotgun (WGS) entry which is preliminary data.</text>
</comment>
<dbReference type="InterPro" id="IPR000863">
    <property type="entry name" value="Sulfotransferase_dom"/>
</dbReference>
<dbReference type="InterPro" id="IPR051135">
    <property type="entry name" value="Gal/GlcNAc/GalNAc_ST"/>
</dbReference>
<organism evidence="2 3">
    <name type="scientific">Virgibacillus subterraneus</name>
    <dbReference type="NCBI Taxonomy" id="621109"/>
    <lineage>
        <taxon>Bacteria</taxon>
        <taxon>Bacillati</taxon>
        <taxon>Bacillota</taxon>
        <taxon>Bacilli</taxon>
        <taxon>Bacillales</taxon>
        <taxon>Bacillaceae</taxon>
        <taxon>Virgibacillus</taxon>
    </lineage>
</organism>
<feature type="domain" description="Sulfotransferase" evidence="1">
    <location>
        <begin position="8"/>
        <end position="247"/>
    </location>
</feature>
<keyword evidence="3" id="KW-1185">Reference proteome</keyword>
<dbReference type="RefSeq" id="WP_092502403.1">
    <property type="nucleotide sequence ID" value="NZ_FOEH01000001.1"/>
</dbReference>
<dbReference type="PANTHER" id="PTHR10704:SF44">
    <property type="entry name" value="LD35051P-RELATED"/>
    <property type="match status" value="1"/>
</dbReference>
<accession>A0A1H9AGV4</accession>
<name>A0A1H9AGV4_9BACI</name>
<proteinExistence type="predicted"/>
<dbReference type="SUPFAM" id="SSF52540">
    <property type="entry name" value="P-loop containing nucleoside triphosphate hydrolases"/>
    <property type="match status" value="1"/>
</dbReference>
<protein>
    <submittedName>
        <fullName evidence="2">Sulfotransferase domain-containing protein</fullName>
    </submittedName>
</protein>
<gene>
    <name evidence="2" type="ORF">SAMN05216232_0801</name>
</gene>
<dbReference type="PANTHER" id="PTHR10704">
    <property type="entry name" value="CARBOHYDRATE SULFOTRANSFERASE"/>
    <property type="match status" value="1"/>
</dbReference>
<dbReference type="Pfam" id="PF00685">
    <property type="entry name" value="Sulfotransfer_1"/>
    <property type="match status" value="1"/>
</dbReference>
<reference evidence="2 3" key="1">
    <citation type="submission" date="2016-10" db="EMBL/GenBank/DDBJ databases">
        <authorList>
            <person name="Varghese N."/>
            <person name="Submissions S."/>
        </authorList>
    </citation>
    <scope>NUCLEOTIDE SEQUENCE [LARGE SCALE GENOMIC DNA]</scope>
    <source>
        <strain evidence="2 3">CGMCC 1.7734</strain>
    </source>
</reference>
<dbReference type="Gene3D" id="3.40.50.300">
    <property type="entry name" value="P-loop containing nucleotide triphosphate hydrolases"/>
    <property type="match status" value="1"/>
</dbReference>
<dbReference type="EMBL" id="FOEH01000001">
    <property type="protein sequence ID" value="SEP76022.1"/>
    <property type="molecule type" value="Genomic_DNA"/>
</dbReference>
<sequence length="269" mass="32025">MSRQIISIHGVPRSGTSWLGQIFNSSTNTKYKFQPLFSYAFKDAINVRSSKAEILNYYERLYNTNDEFLNQTKQIESGHYPKFNKKSDSPDTLVTKMVRYHYMAPKLLEEVENLKIIAIVRNPFATLSSWRNAPKEFPPELDFEQEWRFAQNRNIFKPEEYFGYEKWKEATKLFLWAKETYPEKVMIIKYEDLVTNTEEITKEMYQFCNLEIDVQTLEFINSSKSKKDEDPYSVYKKDITFDKWKGNLPQSIVDIIYQDIKGTDFEQFI</sequence>
<evidence type="ECO:0000259" key="1">
    <source>
        <dbReference type="Pfam" id="PF00685"/>
    </source>
</evidence>
<dbReference type="InterPro" id="IPR027417">
    <property type="entry name" value="P-loop_NTPase"/>
</dbReference>